<dbReference type="Pfam" id="PF22208">
    <property type="entry name" value="Cas_Csm6_CARF"/>
    <property type="match status" value="1"/>
</dbReference>
<feature type="domain" description="Csm6 CARF" evidence="2">
    <location>
        <begin position="88"/>
        <end position="192"/>
    </location>
</feature>
<proteinExistence type="predicted"/>
<accession>A0A3E2XKJ8</accession>
<evidence type="ECO:0000259" key="2">
    <source>
        <dbReference type="Pfam" id="PF22208"/>
    </source>
</evidence>
<sequence>MRILALDNCIYTQREMCYMSKTYLFSPIGNTDPIKYFYDGSMLHICRYYKPDVVILYLSQEMILHHEKDNRYVRSIELLGEKLGHTFEVRIIRDEQMVDVQQYDLFYHAFRRIIADIEEEMTPEDTLIVNMASGTPAMKSALLVMATLAEYRFLPIQVSTPKRRSNLGREDYDVEKNWEMDTDNRPEMRKRCEEVRCVHLVQLLKMDMIKKHLQSYDYHAALQVGREIQRELDKEDYAWLETADARTVLDWERMNRFLPKNNGVLWPVKAEDQNRVLLEYTLSLDLKVKRGEYADFIRAITPLGVDLLERVIEQYCGIYIEAYYSSRDSQKWSRIKLADSEVLEILNRKFTDGFRFGPVYSYHLNTIVQAKCTDALMAQRVQELVNVEQKVRNLAAHSIVSATPEWVKERTGKTVDEIMEIIKYICEKVGIADSQESWRSYDRMNKKIIERLDKTQL</sequence>
<dbReference type="InterPro" id="IPR013489">
    <property type="entry name" value="CRISPR-assoc_prot_Csm6"/>
</dbReference>
<dbReference type="EMBL" id="QVFD01000014">
    <property type="protein sequence ID" value="RGC44629.1"/>
    <property type="molecule type" value="Genomic_DNA"/>
</dbReference>
<evidence type="ECO:0000313" key="4">
    <source>
        <dbReference type="Proteomes" id="UP000261231"/>
    </source>
</evidence>
<evidence type="ECO:0000313" key="3">
    <source>
        <dbReference type="EMBL" id="RGC44629.1"/>
    </source>
</evidence>
<dbReference type="NCBIfam" id="TIGR02672">
    <property type="entry name" value="cas_csm6"/>
    <property type="match status" value="1"/>
</dbReference>
<dbReference type="InterPro" id="IPR053955">
    <property type="entry name" value="Csm6_CARF"/>
</dbReference>
<dbReference type="Proteomes" id="UP000261231">
    <property type="component" value="Unassembled WGS sequence"/>
</dbReference>
<protein>
    <submittedName>
        <fullName evidence="3">CRISPR-associated protein Csm6</fullName>
    </submittedName>
</protein>
<organism evidence="3 4">
    <name type="scientific">Coprococcus catus</name>
    <dbReference type="NCBI Taxonomy" id="116085"/>
    <lineage>
        <taxon>Bacteria</taxon>
        <taxon>Bacillati</taxon>
        <taxon>Bacillota</taxon>
        <taxon>Clostridia</taxon>
        <taxon>Lachnospirales</taxon>
        <taxon>Lachnospiraceae</taxon>
        <taxon>Coprococcus</taxon>
    </lineage>
</organism>
<dbReference type="OrthoDB" id="5243123at2"/>
<dbReference type="AlphaFoldDB" id="A0A3E2XKJ8"/>
<name>A0A3E2XKJ8_9FIRM</name>
<reference evidence="3 4" key="1">
    <citation type="submission" date="2018-08" db="EMBL/GenBank/DDBJ databases">
        <title>A genome reference for cultivated species of the human gut microbiota.</title>
        <authorList>
            <person name="Zou Y."/>
            <person name="Xue W."/>
            <person name="Luo G."/>
        </authorList>
    </citation>
    <scope>NUCLEOTIDE SEQUENCE [LARGE SCALE GENOMIC DNA]</scope>
    <source>
        <strain evidence="3 4">AM28-39</strain>
    </source>
</reference>
<dbReference type="InterPro" id="IPR053941">
    <property type="entry name" value="Csm6_HEPN"/>
</dbReference>
<comment type="caution">
    <text evidence="3">The sequence shown here is derived from an EMBL/GenBank/DDBJ whole genome shotgun (WGS) entry which is preliminary data.</text>
</comment>
<evidence type="ECO:0000259" key="1">
    <source>
        <dbReference type="Pfam" id="PF09659"/>
    </source>
</evidence>
<dbReference type="Pfam" id="PF09659">
    <property type="entry name" value="Cas_Csm6_HEPN"/>
    <property type="match status" value="1"/>
</dbReference>
<keyword evidence="4" id="KW-1185">Reference proteome</keyword>
<feature type="domain" description="Csm6 HEPN" evidence="1">
    <location>
        <begin position="276"/>
        <end position="449"/>
    </location>
</feature>
<gene>
    <name evidence="3" type="ORF">DW747_12675</name>
</gene>